<protein>
    <submittedName>
        <fullName evidence="7">Velvet factor-domain-containing protein</fullName>
    </submittedName>
</protein>
<dbReference type="InterPro" id="IPR038491">
    <property type="entry name" value="Velvet_dom_sf"/>
</dbReference>
<feature type="region of interest" description="Disordered" evidence="5">
    <location>
        <begin position="399"/>
        <end position="421"/>
    </location>
</feature>
<dbReference type="InterPro" id="IPR021740">
    <property type="entry name" value="Velvet"/>
</dbReference>
<keyword evidence="2" id="KW-0805">Transcription regulation</keyword>
<organism evidence="7 8">
    <name type="scientific">Rhodotorula diobovata</name>
    <dbReference type="NCBI Taxonomy" id="5288"/>
    <lineage>
        <taxon>Eukaryota</taxon>
        <taxon>Fungi</taxon>
        <taxon>Dikarya</taxon>
        <taxon>Basidiomycota</taxon>
        <taxon>Pucciniomycotina</taxon>
        <taxon>Microbotryomycetes</taxon>
        <taxon>Sporidiobolales</taxon>
        <taxon>Sporidiobolaceae</taxon>
        <taxon>Rhodotorula</taxon>
    </lineage>
</organism>
<sequence length="421" mass="44483">MSRRPSARDRDPSPPPAQPRPPQPPRSGRVSSSTTAAAATAAAAVEIAPGPGPSETSTGRPIHPPLISSSLGPGSSAAALGIGLGRAPRQAQVRRSSRRASLDPYPSSSSSAAAAAADAQRGESPEQPRRASRALRVSEEVVREEEEREEERSRRRGPPRREEASASALEAAAIEGERSFELVVLQQPQIGAQAGLGRNTLGRLPIVPAPVVEVIVSGPSGERTDVELPYLFCSCSLRQEDGVSPVEIAALADSHSAGSAGGDDVAEEFSALIGQLVRTPRRIEDLEGTQKSVFVFEDVSVRTKGSYKLEFRLGEARRPKSPKLAAVVSDKFDVVDWQDYPGRPPSEVVTDLSIHLHEQGVPMYIPPLLLSQPGELAPPPPSSNPFPVNFSELDALAEVATSTSGAQAGPSRPTPRRPPSP</sequence>
<feature type="compositionally biased region" description="Pro residues" evidence="5">
    <location>
        <begin position="13"/>
        <end position="25"/>
    </location>
</feature>
<evidence type="ECO:0000313" key="8">
    <source>
        <dbReference type="Proteomes" id="UP000311382"/>
    </source>
</evidence>
<evidence type="ECO:0000256" key="5">
    <source>
        <dbReference type="SAM" id="MobiDB-lite"/>
    </source>
</evidence>
<keyword evidence="4" id="KW-0539">Nucleus</keyword>
<keyword evidence="8" id="KW-1185">Reference proteome</keyword>
<evidence type="ECO:0000259" key="6">
    <source>
        <dbReference type="PROSITE" id="PS51821"/>
    </source>
</evidence>
<feature type="compositionally biased region" description="Low complexity" evidence="5">
    <location>
        <begin position="107"/>
        <end position="117"/>
    </location>
</feature>
<dbReference type="Proteomes" id="UP000311382">
    <property type="component" value="Unassembled WGS sequence"/>
</dbReference>
<feature type="compositionally biased region" description="Pro residues" evidence="5">
    <location>
        <begin position="412"/>
        <end position="421"/>
    </location>
</feature>
<comment type="subcellular location">
    <subcellularLocation>
        <location evidence="1">Nucleus</location>
    </subcellularLocation>
</comment>
<feature type="compositionally biased region" description="Low complexity" evidence="5">
    <location>
        <begin position="65"/>
        <end position="94"/>
    </location>
</feature>
<dbReference type="GO" id="GO:0005634">
    <property type="term" value="C:nucleus"/>
    <property type="evidence" value="ECO:0007669"/>
    <property type="project" value="UniProtKB-SubCell"/>
</dbReference>
<dbReference type="InterPro" id="IPR037525">
    <property type="entry name" value="Velvet_dom"/>
</dbReference>
<evidence type="ECO:0000256" key="3">
    <source>
        <dbReference type="ARBA" id="ARBA00023163"/>
    </source>
</evidence>
<evidence type="ECO:0000313" key="7">
    <source>
        <dbReference type="EMBL" id="TNY18564.1"/>
    </source>
</evidence>
<dbReference type="Gene3D" id="2.60.40.3960">
    <property type="entry name" value="Velvet domain"/>
    <property type="match status" value="1"/>
</dbReference>
<dbReference type="STRING" id="5288.A0A5C5FRK3"/>
<evidence type="ECO:0000256" key="2">
    <source>
        <dbReference type="ARBA" id="ARBA00023015"/>
    </source>
</evidence>
<feature type="region of interest" description="Disordered" evidence="5">
    <location>
        <begin position="1"/>
        <end position="169"/>
    </location>
</feature>
<feature type="compositionally biased region" description="Basic and acidic residues" evidence="5">
    <location>
        <begin position="120"/>
        <end position="129"/>
    </location>
</feature>
<gene>
    <name evidence="7" type="ORF">DMC30DRAFT_48961</name>
</gene>
<comment type="caution">
    <text evidence="7">The sequence shown here is derived from an EMBL/GenBank/DDBJ whole genome shotgun (WGS) entry which is preliminary data.</text>
</comment>
<proteinExistence type="predicted"/>
<dbReference type="PANTHER" id="PTHR33572:SF15">
    <property type="entry name" value="VELVET DOMAIN-CONTAINING PROTEIN"/>
    <property type="match status" value="1"/>
</dbReference>
<accession>A0A5C5FRK3</accession>
<dbReference type="PANTHER" id="PTHR33572">
    <property type="entry name" value="SPORE DEVELOPMENT REGULATOR VOSA"/>
    <property type="match status" value="1"/>
</dbReference>
<keyword evidence="3" id="KW-0804">Transcription</keyword>
<evidence type="ECO:0000256" key="4">
    <source>
        <dbReference type="ARBA" id="ARBA00023242"/>
    </source>
</evidence>
<dbReference type="AlphaFoldDB" id="A0A5C5FRK3"/>
<evidence type="ECO:0000256" key="1">
    <source>
        <dbReference type="ARBA" id="ARBA00004123"/>
    </source>
</evidence>
<dbReference type="EMBL" id="SOZI01000132">
    <property type="protein sequence ID" value="TNY18564.1"/>
    <property type="molecule type" value="Genomic_DNA"/>
</dbReference>
<feature type="domain" description="Velvet" evidence="6">
    <location>
        <begin position="175"/>
        <end position="366"/>
    </location>
</feature>
<feature type="compositionally biased region" description="Low complexity" evidence="5">
    <location>
        <begin position="26"/>
        <end position="44"/>
    </location>
</feature>
<dbReference type="Pfam" id="PF11754">
    <property type="entry name" value="Velvet"/>
    <property type="match status" value="2"/>
</dbReference>
<feature type="compositionally biased region" description="Basic and acidic residues" evidence="5">
    <location>
        <begin position="1"/>
        <end position="12"/>
    </location>
</feature>
<name>A0A5C5FRK3_9BASI</name>
<dbReference type="OrthoDB" id="3056235at2759"/>
<dbReference type="PROSITE" id="PS51821">
    <property type="entry name" value="VELVET"/>
    <property type="match status" value="1"/>
</dbReference>
<reference evidence="7 8" key="1">
    <citation type="submission" date="2019-03" db="EMBL/GenBank/DDBJ databases">
        <title>Rhodosporidium diobovatum UCD-FST 08-225 genome sequencing, assembly, and annotation.</title>
        <authorList>
            <person name="Fakankun I.U."/>
            <person name="Fristensky B."/>
            <person name="Levin D.B."/>
        </authorList>
    </citation>
    <scope>NUCLEOTIDE SEQUENCE [LARGE SCALE GENOMIC DNA]</scope>
    <source>
        <strain evidence="7 8">UCD-FST 08-225</strain>
    </source>
</reference>